<dbReference type="Proteomes" id="UP000184386">
    <property type="component" value="Unassembled WGS sequence"/>
</dbReference>
<accession>A0A1M6ND00</accession>
<dbReference type="SUPFAM" id="SSF53901">
    <property type="entry name" value="Thiolase-like"/>
    <property type="match status" value="1"/>
</dbReference>
<evidence type="ECO:0000259" key="3">
    <source>
        <dbReference type="Pfam" id="PF08541"/>
    </source>
</evidence>
<proteinExistence type="predicted"/>
<dbReference type="GO" id="GO:0016746">
    <property type="term" value="F:acyltransferase activity"/>
    <property type="evidence" value="ECO:0007669"/>
    <property type="project" value="UniProtKB-KW"/>
</dbReference>
<evidence type="ECO:0000256" key="2">
    <source>
        <dbReference type="ARBA" id="ARBA00023315"/>
    </source>
</evidence>
<name>A0A1M6ND00_9FIRM</name>
<sequence>MVHIKIRDIAVSHGYYISNQIKNRKIISEKIKGNIVVEEAAANKRSASKYNWQNTIMLSLDAIQELFFKSNLSGADMDMIVLSSQLPEYVAPATSVKIHNVIGGKKECICYDVNSNGCGMTMAFDQISKYMSVSPHINRALLVGCDYMNLDKNNLGDAACAIILEKTEEDCGVCDTLSLVGMDDNDSNQFPNYGFSNLFMIKKGTNLRFSMAVKKPNGMKSVEDSISTILSRNGLAKEDVNMYCFSQNNKMGLESIREILHIDKAISPYIGDIYGDTGTSSTFITLYEAWEKQLIKRGDYFLMCAFGRGAQTITLLCKF</sequence>
<dbReference type="Gene3D" id="3.40.47.10">
    <property type="match status" value="1"/>
</dbReference>
<evidence type="ECO:0000256" key="1">
    <source>
        <dbReference type="ARBA" id="ARBA00022679"/>
    </source>
</evidence>
<dbReference type="InterPro" id="IPR013747">
    <property type="entry name" value="ACP_syn_III_C"/>
</dbReference>
<dbReference type="OrthoDB" id="9815506at2"/>
<dbReference type="STRING" id="1121322.SAMN02745136_01258"/>
<dbReference type="InterPro" id="IPR016039">
    <property type="entry name" value="Thiolase-like"/>
</dbReference>
<reference evidence="4 5" key="1">
    <citation type="submission" date="2016-11" db="EMBL/GenBank/DDBJ databases">
        <authorList>
            <person name="Jaros S."/>
            <person name="Januszkiewicz K."/>
            <person name="Wedrychowicz H."/>
        </authorList>
    </citation>
    <scope>NUCLEOTIDE SEQUENCE [LARGE SCALE GENOMIC DNA]</scope>
    <source>
        <strain evidence="4 5">DSM 15929</strain>
    </source>
</reference>
<dbReference type="AlphaFoldDB" id="A0A1M6ND00"/>
<dbReference type="PANTHER" id="PTHR34069:SF2">
    <property type="entry name" value="BETA-KETOACYL-[ACYL-CARRIER-PROTEIN] SYNTHASE III"/>
    <property type="match status" value="1"/>
</dbReference>
<dbReference type="PANTHER" id="PTHR34069">
    <property type="entry name" value="3-OXOACYL-[ACYL-CARRIER-PROTEIN] SYNTHASE 3"/>
    <property type="match status" value="1"/>
</dbReference>
<keyword evidence="1" id="KW-0808">Transferase</keyword>
<dbReference type="EMBL" id="FRAC01000008">
    <property type="protein sequence ID" value="SHJ93550.1"/>
    <property type="molecule type" value="Genomic_DNA"/>
</dbReference>
<evidence type="ECO:0000313" key="5">
    <source>
        <dbReference type="Proteomes" id="UP000184386"/>
    </source>
</evidence>
<dbReference type="Pfam" id="PF08541">
    <property type="entry name" value="ACP_syn_III_C"/>
    <property type="match status" value="1"/>
</dbReference>
<protein>
    <submittedName>
        <fullName evidence="4">3-oxoacyl-[acyl-carrier-protein] synthase-3</fullName>
    </submittedName>
</protein>
<feature type="domain" description="Beta-ketoacyl-[acyl-carrier-protein] synthase III C-terminal" evidence="3">
    <location>
        <begin position="230"/>
        <end position="312"/>
    </location>
</feature>
<organism evidence="4 5">
    <name type="scientific">Anaerocolumna jejuensis DSM 15929</name>
    <dbReference type="NCBI Taxonomy" id="1121322"/>
    <lineage>
        <taxon>Bacteria</taxon>
        <taxon>Bacillati</taxon>
        <taxon>Bacillota</taxon>
        <taxon>Clostridia</taxon>
        <taxon>Lachnospirales</taxon>
        <taxon>Lachnospiraceae</taxon>
        <taxon>Anaerocolumna</taxon>
    </lineage>
</organism>
<dbReference type="RefSeq" id="WP_073274013.1">
    <property type="nucleotide sequence ID" value="NZ_FRAC01000008.1"/>
</dbReference>
<keyword evidence="5" id="KW-1185">Reference proteome</keyword>
<keyword evidence="2" id="KW-0012">Acyltransferase</keyword>
<evidence type="ECO:0000313" key="4">
    <source>
        <dbReference type="EMBL" id="SHJ93550.1"/>
    </source>
</evidence>
<dbReference type="GO" id="GO:0044550">
    <property type="term" value="P:secondary metabolite biosynthetic process"/>
    <property type="evidence" value="ECO:0007669"/>
    <property type="project" value="TreeGrafter"/>
</dbReference>
<gene>
    <name evidence="4" type="ORF">SAMN02745136_01258</name>
</gene>